<keyword evidence="3" id="KW-1185">Reference proteome</keyword>
<dbReference type="AlphaFoldDB" id="A0AAD9NQY9"/>
<dbReference type="EMBL" id="JAODUO010000485">
    <property type="protein sequence ID" value="KAK2179527.1"/>
    <property type="molecule type" value="Genomic_DNA"/>
</dbReference>
<gene>
    <name evidence="2" type="ORF">NP493_486g01019</name>
</gene>
<dbReference type="Proteomes" id="UP001209878">
    <property type="component" value="Unassembled WGS sequence"/>
</dbReference>
<sequence length="100" mass="9904">MFFRFSNSGGIFSNCCGGCSCSVSATSSVTSLLSAFSSSSSISPSSSSPSSRSSLEAMSSQDGSSVIMPFDGITSGTTSAAFIGLSSEGISSSVSLLSHL</sequence>
<accession>A0AAD9NQY9</accession>
<name>A0AAD9NQY9_RIDPI</name>
<feature type="compositionally biased region" description="Low complexity" evidence="1">
    <location>
        <begin position="37"/>
        <end position="54"/>
    </location>
</feature>
<comment type="caution">
    <text evidence="2">The sequence shown here is derived from an EMBL/GenBank/DDBJ whole genome shotgun (WGS) entry which is preliminary data.</text>
</comment>
<feature type="region of interest" description="Disordered" evidence="1">
    <location>
        <begin position="37"/>
        <end position="60"/>
    </location>
</feature>
<organism evidence="2 3">
    <name type="scientific">Ridgeia piscesae</name>
    <name type="common">Tubeworm</name>
    <dbReference type="NCBI Taxonomy" id="27915"/>
    <lineage>
        <taxon>Eukaryota</taxon>
        <taxon>Metazoa</taxon>
        <taxon>Spiralia</taxon>
        <taxon>Lophotrochozoa</taxon>
        <taxon>Annelida</taxon>
        <taxon>Polychaeta</taxon>
        <taxon>Sedentaria</taxon>
        <taxon>Canalipalpata</taxon>
        <taxon>Sabellida</taxon>
        <taxon>Siboglinidae</taxon>
        <taxon>Ridgeia</taxon>
    </lineage>
</organism>
<reference evidence="2" key="1">
    <citation type="journal article" date="2023" name="Mol. Biol. Evol.">
        <title>Third-Generation Sequencing Reveals the Adaptive Role of the Epigenome in Three Deep-Sea Polychaetes.</title>
        <authorList>
            <person name="Perez M."/>
            <person name="Aroh O."/>
            <person name="Sun Y."/>
            <person name="Lan Y."/>
            <person name="Juniper S.K."/>
            <person name="Young C.R."/>
            <person name="Angers B."/>
            <person name="Qian P.Y."/>
        </authorList>
    </citation>
    <scope>NUCLEOTIDE SEQUENCE</scope>
    <source>
        <strain evidence="2">R07B-5</strain>
    </source>
</reference>
<protein>
    <submittedName>
        <fullName evidence="2">Uncharacterized protein</fullName>
    </submittedName>
</protein>
<proteinExistence type="predicted"/>
<evidence type="ECO:0000313" key="3">
    <source>
        <dbReference type="Proteomes" id="UP001209878"/>
    </source>
</evidence>
<dbReference type="PROSITE" id="PS51257">
    <property type="entry name" value="PROKAR_LIPOPROTEIN"/>
    <property type="match status" value="1"/>
</dbReference>
<evidence type="ECO:0000256" key="1">
    <source>
        <dbReference type="SAM" id="MobiDB-lite"/>
    </source>
</evidence>
<evidence type="ECO:0000313" key="2">
    <source>
        <dbReference type="EMBL" id="KAK2179527.1"/>
    </source>
</evidence>